<keyword evidence="1" id="KW-0812">Transmembrane</keyword>
<dbReference type="Pfam" id="PF14052">
    <property type="entry name" value="Caps_assemb_Wzi"/>
    <property type="match status" value="1"/>
</dbReference>
<protein>
    <recommendedName>
        <fullName evidence="4">Capsule assembly protein Wzi</fullName>
    </recommendedName>
</protein>
<evidence type="ECO:0008006" key="4">
    <source>
        <dbReference type="Google" id="ProtNLM"/>
    </source>
</evidence>
<keyword evidence="1" id="KW-0472">Membrane</keyword>
<evidence type="ECO:0000313" key="3">
    <source>
        <dbReference type="Proteomes" id="UP000094056"/>
    </source>
</evidence>
<dbReference type="Proteomes" id="UP000094056">
    <property type="component" value="Unassembled WGS sequence"/>
</dbReference>
<sequence length="584" mass="68047">MGMVNFQSDRTSYYLAAIVSVTLIIFPSYLFSQVLLKESKANFYFLESKVIDNGQVEQYLTTRMSHFWLTSSLVSRNDLLSSHIGGTWLREKRFKIYPSLNAEVALDGGKINEKGTYVNVAPTIAALASYKIPPVGRYRVIFWTIFEKHSVLSREVMNDFHYDFDYHKEIGWMSKVESNKWREYDIGDGGIQLFYPSGEIALVKSNPIWGPGYTGQLLLSNKSPSFSFLSVNHRINRGWKFSYLHGSLNSTYEDSTYEYLGVTGWERPGYPLVRKYVVAHRLDYYPRQNFRLGFGESVIYGGRGPELGYILAVVPFWSIQHDLKDSDNVQIFVDFDLVKKDIGRLYGAFYMDEWDLMKTFDKDESRNWIAYQAGATYRLPVMQTLGSTIRLEYSRITPHVYVHRNRINTFEHWGHPIGFWSGPNSDNLFAAVEGSPNDKLWFQLYTQYSRRGVVNDSTIVWQYKTIHIPFLYHYGDYSSGEYNPISYDPDLYEGEPENKTVFGLRGEIRLFSFVIIDFDLFYIDWEQKLYSDSGDRHHLEKWDMIIKVSFGFYSDDWIQRLDENSNDRVSDQKMDALVKLVVGL</sequence>
<organism evidence="2 3">
    <name type="scientific">Candidatus Scalindua rubra</name>
    <dbReference type="NCBI Taxonomy" id="1872076"/>
    <lineage>
        <taxon>Bacteria</taxon>
        <taxon>Pseudomonadati</taxon>
        <taxon>Planctomycetota</taxon>
        <taxon>Candidatus Brocadiia</taxon>
        <taxon>Candidatus Brocadiales</taxon>
        <taxon>Candidatus Scalinduaceae</taxon>
        <taxon>Candidatus Scalindua</taxon>
    </lineage>
</organism>
<dbReference type="InterPro" id="IPR038636">
    <property type="entry name" value="Wzi_sf"/>
</dbReference>
<dbReference type="Gene3D" id="2.40.160.130">
    <property type="entry name" value="Capsule assembly protein Wzi"/>
    <property type="match status" value="1"/>
</dbReference>
<evidence type="ECO:0000313" key="2">
    <source>
        <dbReference type="EMBL" id="ODS30132.1"/>
    </source>
</evidence>
<dbReference type="AlphaFoldDB" id="A0A1E3X3K0"/>
<dbReference type="InterPro" id="IPR026950">
    <property type="entry name" value="Caps_assemb_Wzi"/>
</dbReference>
<evidence type="ECO:0000256" key="1">
    <source>
        <dbReference type="SAM" id="Phobius"/>
    </source>
</evidence>
<keyword evidence="1" id="KW-1133">Transmembrane helix</keyword>
<accession>A0A1E3X3K0</accession>
<name>A0A1E3X3K0_9BACT</name>
<feature type="transmembrane region" description="Helical" evidence="1">
    <location>
        <begin position="12"/>
        <end position="31"/>
    </location>
</feature>
<reference evidence="2 3" key="1">
    <citation type="submission" date="2016-07" db="EMBL/GenBank/DDBJ databases">
        <title>Draft genome of Scalindua rubra, obtained from a brine-seawater interface in the Red Sea, sheds light on salt adaptation in anammox bacteria.</title>
        <authorList>
            <person name="Speth D.R."/>
            <person name="Lagkouvardos I."/>
            <person name="Wang Y."/>
            <person name="Qian P.-Y."/>
            <person name="Dutilh B.E."/>
            <person name="Jetten M.S."/>
        </authorList>
    </citation>
    <scope>NUCLEOTIDE SEQUENCE [LARGE SCALE GENOMIC DNA]</scope>
    <source>
        <strain evidence="2">BSI-1</strain>
    </source>
</reference>
<comment type="caution">
    <text evidence="2">The sequence shown here is derived from an EMBL/GenBank/DDBJ whole genome shotgun (WGS) entry which is preliminary data.</text>
</comment>
<proteinExistence type="predicted"/>
<dbReference type="EMBL" id="MAYW01000277">
    <property type="protein sequence ID" value="ODS30132.1"/>
    <property type="molecule type" value="Genomic_DNA"/>
</dbReference>
<gene>
    <name evidence="2" type="ORF">SCARUB_04759</name>
</gene>